<feature type="region of interest" description="Disordered" evidence="1">
    <location>
        <begin position="156"/>
        <end position="189"/>
    </location>
</feature>
<name>A0ABP0BCK2_9PEZI</name>
<keyword evidence="2" id="KW-0472">Membrane</keyword>
<feature type="transmembrane region" description="Helical" evidence="2">
    <location>
        <begin position="125"/>
        <end position="145"/>
    </location>
</feature>
<organism evidence="3 4">
    <name type="scientific">Sporothrix curviconia</name>
    <dbReference type="NCBI Taxonomy" id="1260050"/>
    <lineage>
        <taxon>Eukaryota</taxon>
        <taxon>Fungi</taxon>
        <taxon>Dikarya</taxon>
        <taxon>Ascomycota</taxon>
        <taxon>Pezizomycotina</taxon>
        <taxon>Sordariomycetes</taxon>
        <taxon>Sordariomycetidae</taxon>
        <taxon>Ophiostomatales</taxon>
        <taxon>Ophiostomataceae</taxon>
        <taxon>Sporothrix</taxon>
    </lineage>
</organism>
<keyword evidence="4" id="KW-1185">Reference proteome</keyword>
<feature type="transmembrane region" description="Helical" evidence="2">
    <location>
        <begin position="85"/>
        <end position="105"/>
    </location>
</feature>
<evidence type="ECO:0000256" key="2">
    <source>
        <dbReference type="SAM" id="Phobius"/>
    </source>
</evidence>
<accession>A0ABP0BCK2</accession>
<keyword evidence="2" id="KW-1133">Transmembrane helix</keyword>
<dbReference type="Proteomes" id="UP001642405">
    <property type="component" value="Unassembled WGS sequence"/>
</dbReference>
<evidence type="ECO:0000256" key="1">
    <source>
        <dbReference type="SAM" id="MobiDB-lite"/>
    </source>
</evidence>
<gene>
    <name evidence="3" type="ORF">SCUCBS95973_003114</name>
</gene>
<evidence type="ECO:0000313" key="4">
    <source>
        <dbReference type="Proteomes" id="UP001642405"/>
    </source>
</evidence>
<dbReference type="EMBL" id="CAWUHB010000013">
    <property type="protein sequence ID" value="CAK7217338.1"/>
    <property type="molecule type" value="Genomic_DNA"/>
</dbReference>
<sequence>MSPIPVTALVSSLLAFSSPSPTHGSRALYTYPTPPSSPSPLTSTTHITPAIAMHRVACVLLASLSKRDDDDDNDMTTSEFNARHLNVIFPSIVGFFLVATIWVCTRRHFKSGGTWKSYFKGWGQAVFFLAMLTVFLPFTILGCFINARRKKNPALAQAQRRGAAVAKPLQPANNPHSNREPPAPMRPQMPLDPVVVIPDLPDQEDPDAVERIERVVLPMPPPPIQQKNDTTAEATVTMLDYGKASP</sequence>
<keyword evidence="2" id="KW-0812">Transmembrane</keyword>
<comment type="caution">
    <text evidence="3">The sequence shown here is derived from an EMBL/GenBank/DDBJ whole genome shotgun (WGS) entry which is preliminary data.</text>
</comment>
<protein>
    <submittedName>
        <fullName evidence="3">Uncharacterized protein</fullName>
    </submittedName>
</protein>
<proteinExistence type="predicted"/>
<reference evidence="3 4" key="1">
    <citation type="submission" date="2024-01" db="EMBL/GenBank/DDBJ databases">
        <authorList>
            <person name="Allen C."/>
            <person name="Tagirdzhanova G."/>
        </authorList>
    </citation>
    <scope>NUCLEOTIDE SEQUENCE [LARGE SCALE GENOMIC DNA]</scope>
</reference>
<evidence type="ECO:0000313" key="3">
    <source>
        <dbReference type="EMBL" id="CAK7217338.1"/>
    </source>
</evidence>